<accession>A0A0L6V2A2</accession>
<organism evidence="2 3">
    <name type="scientific">Puccinia sorghi</name>
    <dbReference type="NCBI Taxonomy" id="27349"/>
    <lineage>
        <taxon>Eukaryota</taxon>
        <taxon>Fungi</taxon>
        <taxon>Dikarya</taxon>
        <taxon>Basidiomycota</taxon>
        <taxon>Pucciniomycotina</taxon>
        <taxon>Pucciniomycetes</taxon>
        <taxon>Pucciniales</taxon>
        <taxon>Pucciniaceae</taxon>
        <taxon>Puccinia</taxon>
    </lineage>
</organism>
<keyword evidence="1" id="KW-1133">Transmembrane helix</keyword>
<dbReference type="AlphaFoldDB" id="A0A0L6V2A2"/>
<feature type="transmembrane region" description="Helical" evidence="1">
    <location>
        <begin position="20"/>
        <end position="42"/>
    </location>
</feature>
<sequence>MYFLSLLGRFYFLSFGSSFFLFFFFLSMKVVVGHVCVCWLWRRSRRSDVLFVGVVLGCLRCQCVCVQGFPLCVFPSCTELHRASFFPIFLFSSSSLFFFFVVVLSLVFLVRSYLNILYVCMEVFCGGVLSCISWTTRRPSCRTAHQIELTEDWQNPCCDQLLAPTPETLEYRPVHIRHLSFTRSWARYVPRNQSAPMSGLFSLQTIVLSSFLFSCLNVCIPSKALLHVDSRQDGCLYLNLMQSSHEKKNQEGTMSGSRCGPWMARLNWCFFFFFFPSVHSGSIQLLESVQILSSSPGTQMCSGNYKHVFENFLKKKKKNCNVFQFFFFLIVFETKW</sequence>
<gene>
    <name evidence="2" type="ORF">VP01_2823g1</name>
</gene>
<feature type="transmembrane region" description="Helical" evidence="1">
    <location>
        <begin position="49"/>
        <end position="69"/>
    </location>
</feature>
<evidence type="ECO:0000313" key="3">
    <source>
        <dbReference type="Proteomes" id="UP000037035"/>
    </source>
</evidence>
<feature type="transmembrane region" description="Helical" evidence="1">
    <location>
        <begin position="116"/>
        <end position="135"/>
    </location>
</feature>
<comment type="caution">
    <text evidence="2">The sequence shown here is derived from an EMBL/GenBank/DDBJ whole genome shotgun (WGS) entry which is preliminary data.</text>
</comment>
<feature type="transmembrane region" description="Helical" evidence="1">
    <location>
        <begin position="89"/>
        <end position="109"/>
    </location>
</feature>
<dbReference type="EMBL" id="LAVV01007750">
    <property type="protein sequence ID" value="KNZ54883.1"/>
    <property type="molecule type" value="Genomic_DNA"/>
</dbReference>
<keyword evidence="1" id="KW-0812">Transmembrane</keyword>
<proteinExistence type="predicted"/>
<evidence type="ECO:0000313" key="2">
    <source>
        <dbReference type="EMBL" id="KNZ54883.1"/>
    </source>
</evidence>
<dbReference type="Proteomes" id="UP000037035">
    <property type="component" value="Unassembled WGS sequence"/>
</dbReference>
<keyword evidence="1" id="KW-0472">Membrane</keyword>
<name>A0A0L6V2A2_9BASI</name>
<keyword evidence="3" id="KW-1185">Reference proteome</keyword>
<reference evidence="2 3" key="1">
    <citation type="submission" date="2015-08" db="EMBL/GenBank/DDBJ databases">
        <title>Next Generation Sequencing and Analysis of the Genome of Puccinia sorghi L Schw, the Causal Agent of Maize Common Rust.</title>
        <authorList>
            <person name="Rochi L."/>
            <person name="Burguener G."/>
            <person name="Darino M."/>
            <person name="Turjanski A."/>
            <person name="Kreff E."/>
            <person name="Dieguez M.J."/>
            <person name="Sacco F."/>
        </authorList>
    </citation>
    <scope>NUCLEOTIDE SEQUENCE [LARGE SCALE GENOMIC DNA]</scope>
    <source>
        <strain evidence="2 3">RO10H11247</strain>
    </source>
</reference>
<protein>
    <submittedName>
        <fullName evidence="2">Uncharacterized protein</fullName>
    </submittedName>
</protein>
<evidence type="ECO:0000256" key="1">
    <source>
        <dbReference type="SAM" id="Phobius"/>
    </source>
</evidence>
<dbReference type="VEuPathDB" id="FungiDB:VP01_2823g1"/>